<protein>
    <recommendedName>
        <fullName evidence="2">cysteine-S-conjugate beta-lyase</fullName>
        <ecNumber evidence="2">4.4.1.13</ecNumber>
    </recommendedName>
</protein>
<dbReference type="RefSeq" id="WP_153384881.1">
    <property type="nucleotide sequence ID" value="NZ_VDFO01000019.1"/>
</dbReference>
<dbReference type="EMBL" id="VDFO01000019">
    <property type="protein sequence ID" value="MQS97484.1"/>
    <property type="molecule type" value="Genomic_DNA"/>
</dbReference>
<evidence type="ECO:0000256" key="2">
    <source>
        <dbReference type="ARBA" id="ARBA00012224"/>
    </source>
</evidence>
<dbReference type="PANTHER" id="PTHR43525">
    <property type="entry name" value="PROTEIN MALY"/>
    <property type="match status" value="1"/>
</dbReference>
<accession>A0A5P0ZXN0</accession>
<comment type="caution">
    <text evidence="8">The sequence shown here is derived from an EMBL/GenBank/DDBJ whole genome shotgun (WGS) entry which is preliminary data.</text>
</comment>
<dbReference type="SUPFAM" id="SSF53383">
    <property type="entry name" value="PLP-dependent transferases"/>
    <property type="match status" value="1"/>
</dbReference>
<dbReference type="NCBIfam" id="TIGR04350">
    <property type="entry name" value="C_S_lyase_PatB"/>
    <property type="match status" value="1"/>
</dbReference>
<comment type="similarity">
    <text evidence="5">Belongs to the class-II pyridoxal-phosphate-dependent aminotransferase family. MalY/PatB cystathionine beta-lyase subfamily.</text>
</comment>
<dbReference type="InterPro" id="IPR015421">
    <property type="entry name" value="PyrdxlP-dep_Trfase_major"/>
</dbReference>
<dbReference type="InterPro" id="IPR004839">
    <property type="entry name" value="Aminotransferase_I/II_large"/>
</dbReference>
<dbReference type="GO" id="GO:0047804">
    <property type="term" value="F:cysteine-S-conjugate beta-lyase activity"/>
    <property type="evidence" value="ECO:0007669"/>
    <property type="project" value="UniProtKB-EC"/>
</dbReference>
<dbReference type="PANTHER" id="PTHR43525:SF1">
    <property type="entry name" value="PROTEIN MALY"/>
    <property type="match status" value="1"/>
</dbReference>
<evidence type="ECO:0000256" key="1">
    <source>
        <dbReference type="ARBA" id="ARBA00001933"/>
    </source>
</evidence>
<dbReference type="GO" id="GO:0008483">
    <property type="term" value="F:transaminase activity"/>
    <property type="evidence" value="ECO:0007669"/>
    <property type="project" value="UniProtKB-KW"/>
</dbReference>
<name>A0A5P0ZXN0_9LACO</name>
<feature type="domain" description="Aminotransferase class I/classII large" evidence="6">
    <location>
        <begin position="35"/>
        <end position="378"/>
    </location>
</feature>
<organism evidence="8 9">
    <name type="scientific">Companilactobacillus halodurans</name>
    <dbReference type="NCBI Taxonomy" id="2584183"/>
    <lineage>
        <taxon>Bacteria</taxon>
        <taxon>Bacillati</taxon>
        <taxon>Bacillota</taxon>
        <taxon>Bacilli</taxon>
        <taxon>Lactobacillales</taxon>
        <taxon>Lactobacillaceae</taxon>
        <taxon>Companilactobacillus</taxon>
    </lineage>
</organism>
<comment type="cofactor">
    <cofactor evidence="1">
        <name>pyridoxal 5'-phosphate</name>
        <dbReference type="ChEBI" id="CHEBI:597326"/>
    </cofactor>
</comment>
<reference evidence="9 10" key="1">
    <citation type="journal article" date="2019" name="Syst. Appl. Microbiol.">
        <title>Polyphasic characterization of two novel Lactobacillus spp. isolated from blown salami packages: Description of Lactobacillus halodurans sp. nov. and Lactobacillus salsicarnum sp. nov.</title>
        <authorList>
            <person name="Schuster J.A."/>
            <person name="Klingl A."/>
            <person name="Vogel R.F."/>
            <person name="Ehrmann M.A."/>
        </authorList>
    </citation>
    <scope>NUCLEOTIDE SEQUENCE [LARGE SCALE GENOMIC DNA]</scope>
    <source>
        <strain evidence="8 9">TMW 1.1920</strain>
        <strain evidence="7 10">TMW 1.2172</strain>
    </source>
</reference>
<dbReference type="InterPro" id="IPR027619">
    <property type="entry name" value="C-S_lyase_PatB-like"/>
</dbReference>
<dbReference type="EMBL" id="VDFP01000005">
    <property type="protein sequence ID" value="MQS75469.1"/>
    <property type="molecule type" value="Genomic_DNA"/>
</dbReference>
<evidence type="ECO:0000313" key="10">
    <source>
        <dbReference type="Proteomes" id="UP000414364"/>
    </source>
</evidence>
<sequence>MKYDFDKINDRRDTNSNKWNVEENELPMWVADMDIQTVPEVIEAMHKDVERGIFGYQYVPDEYYRAVANWYRTEHDFSPKLEWLVFSTGVMPSIGAILRHMTDVGDNVLLQEPNYNSFYKTITNNGRHILNSELTYKNGTYEIDWDDLESKLADPQTTVMIICNPHNPTGHIWDSDVLTRIGRLAWRYNVMIISDEIHGDLTMPGYNYTPFASLDSEITNNSISLVSPSKTFNLAVLHASTMIIPNKDVREKAARAVAIDGSNEPGVLAIDASIAAYTKGSEWLHELRKYIQGNREYLEKFAKENIPEIKVLPAQATYLAWIDCSKLTNESDKFNQFLRDETGLYLAEGTKYKGNGNQFLRINLSTPRSNVEDGVQRLKEGIEKFIQKDSE</sequence>
<keyword evidence="4" id="KW-0456">Lyase</keyword>
<evidence type="ECO:0000313" key="7">
    <source>
        <dbReference type="EMBL" id="MQS75469.1"/>
    </source>
</evidence>
<evidence type="ECO:0000256" key="4">
    <source>
        <dbReference type="ARBA" id="ARBA00023239"/>
    </source>
</evidence>
<keyword evidence="8" id="KW-0808">Transferase</keyword>
<gene>
    <name evidence="8" type="ORF">FHL05_06215</name>
    <name evidence="7" type="ORF">FHL06_03560</name>
</gene>
<evidence type="ECO:0000313" key="8">
    <source>
        <dbReference type="EMBL" id="MQS97484.1"/>
    </source>
</evidence>
<dbReference type="AlphaFoldDB" id="A0A5P0ZXN0"/>
<evidence type="ECO:0000256" key="5">
    <source>
        <dbReference type="ARBA" id="ARBA00037974"/>
    </source>
</evidence>
<evidence type="ECO:0000259" key="6">
    <source>
        <dbReference type="Pfam" id="PF00155"/>
    </source>
</evidence>
<dbReference type="InterPro" id="IPR015422">
    <property type="entry name" value="PyrdxlP-dep_Trfase_small"/>
</dbReference>
<dbReference type="Gene3D" id="3.40.640.10">
    <property type="entry name" value="Type I PLP-dependent aspartate aminotransferase-like (Major domain)"/>
    <property type="match status" value="1"/>
</dbReference>
<dbReference type="InterPro" id="IPR015424">
    <property type="entry name" value="PyrdxlP-dep_Trfase"/>
</dbReference>
<keyword evidence="3" id="KW-0663">Pyridoxal phosphate</keyword>
<dbReference type="InterPro" id="IPR051798">
    <property type="entry name" value="Class-II_PLP-Dep_Aminotrans"/>
</dbReference>
<dbReference type="Pfam" id="PF00155">
    <property type="entry name" value="Aminotran_1_2"/>
    <property type="match status" value="1"/>
</dbReference>
<evidence type="ECO:0000313" key="9">
    <source>
        <dbReference type="Proteomes" id="UP000371423"/>
    </source>
</evidence>
<keyword evidence="9" id="KW-1185">Reference proteome</keyword>
<dbReference type="EC" id="4.4.1.13" evidence="2"/>
<keyword evidence="8" id="KW-0032">Aminotransferase</keyword>
<proteinExistence type="inferred from homology"/>
<dbReference type="Gene3D" id="3.90.1150.10">
    <property type="entry name" value="Aspartate Aminotransferase, domain 1"/>
    <property type="match status" value="1"/>
</dbReference>
<dbReference type="OrthoDB" id="9802872at2"/>
<dbReference type="CDD" id="cd00609">
    <property type="entry name" value="AAT_like"/>
    <property type="match status" value="1"/>
</dbReference>
<dbReference type="Proteomes" id="UP000414364">
    <property type="component" value="Unassembled WGS sequence"/>
</dbReference>
<dbReference type="GO" id="GO:0030170">
    <property type="term" value="F:pyridoxal phosphate binding"/>
    <property type="evidence" value="ECO:0007669"/>
    <property type="project" value="InterPro"/>
</dbReference>
<dbReference type="Proteomes" id="UP000371423">
    <property type="component" value="Unassembled WGS sequence"/>
</dbReference>
<evidence type="ECO:0000256" key="3">
    <source>
        <dbReference type="ARBA" id="ARBA00022898"/>
    </source>
</evidence>